<protein>
    <submittedName>
        <fullName evidence="1">Uncharacterized protein</fullName>
    </submittedName>
</protein>
<comment type="caution">
    <text evidence="1">The sequence shown here is derived from an EMBL/GenBank/DDBJ whole genome shotgun (WGS) entry which is preliminary data.</text>
</comment>
<sequence length="21" mass="2642">MLIRQESFTWNKRKKNGFMKV</sequence>
<proteinExistence type="predicted"/>
<gene>
    <name evidence="1" type="ORF">Gohar_018722</name>
</gene>
<name>A0A7J9GAP6_9ROSI</name>
<keyword evidence="2" id="KW-1185">Reference proteome</keyword>
<accession>A0A7J9GAP6</accession>
<dbReference type="Proteomes" id="UP000593560">
    <property type="component" value="Unassembled WGS sequence"/>
</dbReference>
<dbReference type="AlphaFoldDB" id="A0A7J9GAP6"/>
<evidence type="ECO:0000313" key="1">
    <source>
        <dbReference type="EMBL" id="MBA0794388.1"/>
    </source>
</evidence>
<evidence type="ECO:0000313" key="2">
    <source>
        <dbReference type="Proteomes" id="UP000593560"/>
    </source>
</evidence>
<dbReference type="EMBL" id="JABFAD010000003">
    <property type="protein sequence ID" value="MBA0794388.1"/>
    <property type="molecule type" value="Genomic_DNA"/>
</dbReference>
<organism evidence="1 2">
    <name type="scientific">Gossypium harknessii</name>
    <dbReference type="NCBI Taxonomy" id="34285"/>
    <lineage>
        <taxon>Eukaryota</taxon>
        <taxon>Viridiplantae</taxon>
        <taxon>Streptophyta</taxon>
        <taxon>Embryophyta</taxon>
        <taxon>Tracheophyta</taxon>
        <taxon>Spermatophyta</taxon>
        <taxon>Magnoliopsida</taxon>
        <taxon>eudicotyledons</taxon>
        <taxon>Gunneridae</taxon>
        <taxon>Pentapetalae</taxon>
        <taxon>rosids</taxon>
        <taxon>malvids</taxon>
        <taxon>Malvales</taxon>
        <taxon>Malvaceae</taxon>
        <taxon>Malvoideae</taxon>
        <taxon>Gossypium</taxon>
    </lineage>
</organism>
<reference evidence="1 2" key="1">
    <citation type="journal article" date="2019" name="Genome Biol. Evol.">
        <title>Insights into the evolution of the New World diploid cottons (Gossypium, subgenus Houzingenia) based on genome sequencing.</title>
        <authorList>
            <person name="Grover C.E."/>
            <person name="Arick M.A. 2nd"/>
            <person name="Thrash A."/>
            <person name="Conover J.L."/>
            <person name="Sanders W.S."/>
            <person name="Peterson D.G."/>
            <person name="Frelichowski J.E."/>
            <person name="Scheffler J.A."/>
            <person name="Scheffler B.E."/>
            <person name="Wendel J.F."/>
        </authorList>
    </citation>
    <scope>NUCLEOTIDE SEQUENCE [LARGE SCALE GENOMIC DNA]</scope>
    <source>
        <strain evidence="1">0</strain>
        <tissue evidence="1">Leaf</tissue>
    </source>
</reference>